<dbReference type="InterPro" id="IPR033709">
    <property type="entry name" value="Anticodon_Ile_ABEc"/>
</dbReference>
<dbReference type="Gene3D" id="3.90.740.10">
    <property type="entry name" value="Valyl/Leucyl/Isoleucyl-tRNA synthetase, editing domain"/>
    <property type="match status" value="1"/>
</dbReference>
<keyword evidence="3 10" id="KW-0436">Ligase</keyword>
<evidence type="ECO:0000313" key="13">
    <source>
        <dbReference type="EMBL" id="HIV09195.1"/>
    </source>
</evidence>
<dbReference type="InterPro" id="IPR013155">
    <property type="entry name" value="M/V/L/I-tRNA-synth_anticd-bd"/>
</dbReference>
<dbReference type="SUPFAM" id="SSF47323">
    <property type="entry name" value="Anticodon-binding domain of a subclass of class I aminoacyl-tRNA synthetases"/>
    <property type="match status" value="2"/>
</dbReference>
<protein>
    <recommendedName>
        <fullName evidence="10">Isoleucine--tRNA ligase</fullName>
        <ecNumber evidence="10">6.1.1.5</ecNumber>
    </recommendedName>
    <alternativeName>
        <fullName evidence="10">Isoleucyl-tRNA synthetase</fullName>
        <shortName evidence="10">IleRS</shortName>
    </alternativeName>
</protein>
<dbReference type="CDD" id="cd00818">
    <property type="entry name" value="IleRS_core"/>
    <property type="match status" value="1"/>
</dbReference>
<dbReference type="EMBL" id="DVOR01000117">
    <property type="protein sequence ID" value="HIV09195.1"/>
    <property type="molecule type" value="Genomic_DNA"/>
</dbReference>
<evidence type="ECO:0000259" key="11">
    <source>
        <dbReference type="Pfam" id="PF00133"/>
    </source>
</evidence>
<comment type="domain">
    <text evidence="10">IleRS has two distinct active sites: one for aminoacylation and one for editing. The misactivated valine is translocated from the active site to the editing site, which sterically excludes the correctly activated isoleucine. The single editing site contains two valyl binding pockets, one specific for each substrate (Val-AMP or Val-tRNA(Ile)).</text>
</comment>
<dbReference type="CDD" id="cd07961">
    <property type="entry name" value="Anticodon_Ia_Ile_ABEc"/>
    <property type="match status" value="1"/>
</dbReference>
<dbReference type="GO" id="GO:0004822">
    <property type="term" value="F:isoleucine-tRNA ligase activity"/>
    <property type="evidence" value="ECO:0007669"/>
    <property type="project" value="UniProtKB-UniRule"/>
</dbReference>
<dbReference type="HAMAP" id="MF_02003">
    <property type="entry name" value="Ile_tRNA_synth_type2"/>
    <property type="match status" value="1"/>
</dbReference>
<reference evidence="13" key="2">
    <citation type="journal article" date="2021" name="PeerJ">
        <title>Extensive microbial diversity within the chicken gut microbiome revealed by metagenomics and culture.</title>
        <authorList>
            <person name="Gilroy R."/>
            <person name="Ravi A."/>
            <person name="Getino M."/>
            <person name="Pursley I."/>
            <person name="Horton D.L."/>
            <person name="Alikhan N.F."/>
            <person name="Baker D."/>
            <person name="Gharbi K."/>
            <person name="Hall N."/>
            <person name="Watson M."/>
            <person name="Adriaenssens E.M."/>
            <person name="Foster-Nyarko E."/>
            <person name="Jarju S."/>
            <person name="Secka A."/>
            <person name="Antonio M."/>
            <person name="Oren A."/>
            <person name="Chaudhuri R.R."/>
            <person name="La Ragione R."/>
            <person name="Hildebrand F."/>
            <person name="Pallen M.J."/>
        </authorList>
    </citation>
    <scope>NUCLEOTIDE SEQUENCE</scope>
    <source>
        <strain evidence="13">35461</strain>
    </source>
</reference>
<evidence type="ECO:0000256" key="7">
    <source>
        <dbReference type="ARBA" id="ARBA00023146"/>
    </source>
</evidence>
<reference evidence="13" key="1">
    <citation type="submission" date="2020-10" db="EMBL/GenBank/DDBJ databases">
        <authorList>
            <person name="Gilroy R."/>
        </authorList>
    </citation>
    <scope>NUCLEOTIDE SEQUENCE</scope>
    <source>
        <strain evidence="13">35461</strain>
    </source>
</reference>
<dbReference type="Pfam" id="PF19302">
    <property type="entry name" value="DUF5915"/>
    <property type="match status" value="1"/>
</dbReference>
<dbReference type="InterPro" id="IPR009008">
    <property type="entry name" value="Val/Leu/Ile-tRNA-synth_edit"/>
</dbReference>
<keyword evidence="4 10" id="KW-0547">Nucleotide-binding</keyword>
<comment type="subcellular location">
    <subcellularLocation>
        <location evidence="10">Cytoplasm</location>
    </subcellularLocation>
</comment>
<dbReference type="InterPro" id="IPR001412">
    <property type="entry name" value="aa-tRNA-synth_I_CS"/>
</dbReference>
<dbReference type="EC" id="6.1.1.5" evidence="10"/>
<dbReference type="PANTHER" id="PTHR42780">
    <property type="entry name" value="SOLEUCYL-TRNA SYNTHETASE"/>
    <property type="match status" value="1"/>
</dbReference>
<feature type="domain" description="Methionyl/Valyl/Leucyl/Isoleucyl-tRNA synthetase anticodon-binding" evidence="12">
    <location>
        <begin position="684"/>
        <end position="831"/>
    </location>
</feature>
<organism evidence="13 14">
    <name type="scientific">Candidatus Spyradenecus faecavium</name>
    <dbReference type="NCBI Taxonomy" id="2840947"/>
    <lineage>
        <taxon>Bacteria</taxon>
        <taxon>Pseudomonadati</taxon>
        <taxon>Lentisphaerota</taxon>
        <taxon>Lentisphaeria</taxon>
        <taxon>Lentisphaerales</taxon>
        <taxon>Lentisphaeraceae</taxon>
        <taxon>Lentisphaeraceae incertae sedis</taxon>
        <taxon>Candidatus Spyradenecus</taxon>
    </lineage>
</organism>
<feature type="binding site" evidence="10">
    <location>
        <position position="600"/>
    </location>
    <ligand>
        <name>ATP</name>
        <dbReference type="ChEBI" id="CHEBI:30616"/>
    </ligand>
</feature>
<evidence type="ECO:0000256" key="3">
    <source>
        <dbReference type="ARBA" id="ARBA00022598"/>
    </source>
</evidence>
<comment type="function">
    <text evidence="8 10">Catalyzes the attachment of isoleucine to tRNA(Ile). As IleRS can inadvertently accommodate and process structurally similar amino acids such as valine, to avoid such errors it has two additional distinct tRNA(Ile)-dependent editing activities. One activity is designated as 'pretransfer' editing and involves the hydrolysis of activated Val-AMP. The other activity is designated 'posttransfer' editing and involves deacylation of mischarged Val-tRNA(Ile).</text>
</comment>
<proteinExistence type="inferred from homology"/>
<dbReference type="PROSITE" id="PS00178">
    <property type="entry name" value="AA_TRNA_LIGASE_I"/>
    <property type="match status" value="1"/>
</dbReference>
<feature type="short sequence motif" description="'HIGH' region" evidence="10">
    <location>
        <begin position="48"/>
        <end position="58"/>
    </location>
</feature>
<evidence type="ECO:0000256" key="2">
    <source>
        <dbReference type="ARBA" id="ARBA00022490"/>
    </source>
</evidence>
<keyword evidence="7 10" id="KW-0030">Aminoacyl-tRNA synthetase</keyword>
<dbReference type="GO" id="GO:0005524">
    <property type="term" value="F:ATP binding"/>
    <property type="evidence" value="ECO:0007669"/>
    <property type="project" value="UniProtKB-UniRule"/>
</dbReference>
<dbReference type="SUPFAM" id="SSF52374">
    <property type="entry name" value="Nucleotidylyl transferase"/>
    <property type="match status" value="1"/>
</dbReference>
<feature type="short sequence motif" description="'KMSKS' region" evidence="10">
    <location>
        <begin position="597"/>
        <end position="601"/>
    </location>
</feature>
<dbReference type="InterPro" id="IPR009080">
    <property type="entry name" value="tRNAsynth_Ia_anticodon-bd"/>
</dbReference>
<accession>A0A9D1NM54</accession>
<comment type="cofactor">
    <cofactor evidence="10">
        <name>Zn(2+)</name>
        <dbReference type="ChEBI" id="CHEBI:29105"/>
    </cofactor>
</comment>
<evidence type="ECO:0000313" key="14">
    <source>
        <dbReference type="Proteomes" id="UP000886845"/>
    </source>
</evidence>
<comment type="caution">
    <text evidence="13">The sequence shown here is derived from an EMBL/GenBank/DDBJ whole genome shotgun (WGS) entry which is preliminary data.</text>
</comment>
<dbReference type="PRINTS" id="PR00984">
    <property type="entry name" value="TRNASYNTHILE"/>
</dbReference>
<feature type="domain" description="Aminoacyl-tRNA synthetase class Ia" evidence="11">
    <location>
        <begin position="18"/>
        <end position="635"/>
    </location>
</feature>
<dbReference type="InterPro" id="IPR014729">
    <property type="entry name" value="Rossmann-like_a/b/a_fold"/>
</dbReference>
<dbReference type="NCBIfam" id="TIGR00392">
    <property type="entry name" value="ileS"/>
    <property type="match status" value="1"/>
</dbReference>
<dbReference type="AlphaFoldDB" id="A0A9D1NM54"/>
<comment type="subunit">
    <text evidence="10">Monomer.</text>
</comment>
<evidence type="ECO:0000256" key="5">
    <source>
        <dbReference type="ARBA" id="ARBA00022840"/>
    </source>
</evidence>
<dbReference type="InterPro" id="IPR002301">
    <property type="entry name" value="Ile-tRNA-ligase"/>
</dbReference>
<dbReference type="GO" id="GO:0008270">
    <property type="term" value="F:zinc ion binding"/>
    <property type="evidence" value="ECO:0007669"/>
    <property type="project" value="UniProtKB-UniRule"/>
</dbReference>
<evidence type="ECO:0000256" key="9">
    <source>
        <dbReference type="ARBA" id="ARBA00048359"/>
    </source>
</evidence>
<evidence type="ECO:0000256" key="6">
    <source>
        <dbReference type="ARBA" id="ARBA00022917"/>
    </source>
</evidence>
<dbReference type="Pfam" id="PF00133">
    <property type="entry name" value="tRNA-synt_1"/>
    <property type="match status" value="1"/>
</dbReference>
<dbReference type="Pfam" id="PF08264">
    <property type="entry name" value="Anticodon_1"/>
    <property type="match status" value="1"/>
</dbReference>
<sequence>MFKPVSNRPDFAKNEEAVLARWAEEGTFAKSLGQRRGAPVFRFYDGPPFATGLPHYGHLLAGVIKDIVPRYQTMRGRYVERRFGWDCHGLPIEALAQDALGVSGAHEIRKHGVDAFNEQCRSMVLRYVAQWRQTVTRIGRWVDFDNDYKTMQPAFMESVWWAFKQLWDQGRIYKSHRIMPYSWKLSTPLSNFEAGSNYKDVQDPAVTVRCRVTEGARPAWGGAPAYLLVWTTTPWTLLTNLAICAGPDIDYVAARDQDGSVYVLAEARLKAVFGKQQPEILERIKGTDLKGIRYEPIFPQYKDKPNAFVVLTDPYVTTEDGTGLVHNAPAYGEDDFRVCSAAGITLEDPMDEACAFVAPAPEAWRGRFCKDCDKDIIRTLKENGKLVHQGTIVHSYPFCDRTDTPLIYRAIDAWYVRVEDLHDRLVANNATVHWTPEAVGANRFGNWLRDAKDWNISRNRFWGSCLPVWVNEADPEDMICVGSVAELEALSGQQVTDLHKHFIDKILIHRDGKTYRRTPEVLDCWFESGSMPYAQQHYPFSGKKLEDFFPADFIAEGLDQTRGWFYTLLVLGTLLFGKAPYRNVIVNGLILAEDGKKMSKRLRNYPDPTEVIEKFGADALRLYLVNSPVVRAENLRFSENGVKQVLRDLLIPWWNAYSFFVTYANADGFDEPDVATPDSPHVLDRWIVSSMETLIADVTAALDNYDLQRAVRPFVAFVDDLTNWYIRRSRRRFWKSEDDADKRHAYRTLRYVLVQLAKVAAPFTPFVAEQIYRNLKGPNDPESVHLCDFPTPHAAARDLPLEHDMALVQRVVSLGRQLRTDEDLKVRQPLAALRVASADKAVRDALPKYADIIKEELNVKELLLSADETDLATLTLKADFKRLGPRFGARMKAAAAAIAKLPADLAAALARGEAVDLDLDGDSCQIAPADVVIRREPREGLVVAAEDNVVVALETDLTPALIAEGLARECVSRVQALRKEADLEVTQRIDLIVRCDDELAAALAEWQDFILEETQGDALIFGDPAGDPVDLNGHEAILAIDPK</sequence>
<keyword evidence="5 10" id="KW-0067">ATP-binding</keyword>
<comment type="similarity">
    <text evidence="1 10">Belongs to the class-I aminoacyl-tRNA synthetase family. IleS type 2 subfamily.</text>
</comment>
<dbReference type="Gene3D" id="3.40.50.620">
    <property type="entry name" value="HUPs"/>
    <property type="match status" value="2"/>
</dbReference>
<dbReference type="InterPro" id="IPR023586">
    <property type="entry name" value="Ile-tRNA-ligase_type2"/>
</dbReference>
<dbReference type="SUPFAM" id="SSF50677">
    <property type="entry name" value="ValRS/IleRS/LeuRS editing domain"/>
    <property type="match status" value="1"/>
</dbReference>
<evidence type="ECO:0000259" key="12">
    <source>
        <dbReference type="Pfam" id="PF08264"/>
    </source>
</evidence>
<comment type="catalytic activity">
    <reaction evidence="9 10">
        <text>tRNA(Ile) + L-isoleucine + ATP = L-isoleucyl-tRNA(Ile) + AMP + diphosphate</text>
        <dbReference type="Rhea" id="RHEA:11060"/>
        <dbReference type="Rhea" id="RHEA-COMP:9666"/>
        <dbReference type="Rhea" id="RHEA-COMP:9695"/>
        <dbReference type="ChEBI" id="CHEBI:30616"/>
        <dbReference type="ChEBI" id="CHEBI:33019"/>
        <dbReference type="ChEBI" id="CHEBI:58045"/>
        <dbReference type="ChEBI" id="CHEBI:78442"/>
        <dbReference type="ChEBI" id="CHEBI:78528"/>
        <dbReference type="ChEBI" id="CHEBI:456215"/>
        <dbReference type="EC" id="6.1.1.5"/>
    </reaction>
</comment>
<evidence type="ECO:0000256" key="4">
    <source>
        <dbReference type="ARBA" id="ARBA00022741"/>
    </source>
</evidence>
<gene>
    <name evidence="10" type="primary">ileS</name>
    <name evidence="13" type="ORF">IAC79_03685</name>
</gene>
<dbReference type="GO" id="GO:0005737">
    <property type="term" value="C:cytoplasm"/>
    <property type="evidence" value="ECO:0007669"/>
    <property type="project" value="UniProtKB-SubCell"/>
</dbReference>
<dbReference type="PANTHER" id="PTHR42780:SF1">
    <property type="entry name" value="ISOLEUCINE--TRNA LIGASE, CYTOPLASMIC"/>
    <property type="match status" value="1"/>
</dbReference>
<dbReference type="GO" id="GO:0006428">
    <property type="term" value="P:isoleucyl-tRNA aminoacylation"/>
    <property type="evidence" value="ECO:0007669"/>
    <property type="project" value="UniProtKB-UniRule"/>
</dbReference>
<dbReference type="FunFam" id="3.40.50.620:FF:000133">
    <property type="entry name" value="Isoleucyl-tRNA synthetase, cytoplasmic"/>
    <property type="match status" value="1"/>
</dbReference>
<keyword evidence="10" id="KW-0862">Zinc</keyword>
<keyword evidence="6 10" id="KW-0648">Protein biosynthesis</keyword>
<keyword evidence="2 10" id="KW-0963">Cytoplasm</keyword>
<evidence type="ECO:0000256" key="1">
    <source>
        <dbReference type="ARBA" id="ARBA00007078"/>
    </source>
</evidence>
<name>A0A9D1NM54_9BACT</name>
<dbReference type="Gene3D" id="1.10.730.10">
    <property type="entry name" value="Isoleucyl-tRNA Synthetase, Domain 1"/>
    <property type="match status" value="1"/>
</dbReference>
<dbReference type="GO" id="GO:0002161">
    <property type="term" value="F:aminoacyl-tRNA deacylase activity"/>
    <property type="evidence" value="ECO:0007669"/>
    <property type="project" value="InterPro"/>
</dbReference>
<dbReference type="Proteomes" id="UP000886845">
    <property type="component" value="Unassembled WGS sequence"/>
</dbReference>
<dbReference type="GO" id="GO:0000049">
    <property type="term" value="F:tRNA binding"/>
    <property type="evidence" value="ECO:0007669"/>
    <property type="project" value="InterPro"/>
</dbReference>
<evidence type="ECO:0000256" key="10">
    <source>
        <dbReference type="HAMAP-Rule" id="MF_02003"/>
    </source>
</evidence>
<evidence type="ECO:0000256" key="8">
    <source>
        <dbReference type="ARBA" id="ARBA00025217"/>
    </source>
</evidence>
<dbReference type="InterPro" id="IPR002300">
    <property type="entry name" value="aa-tRNA-synth_Ia"/>
</dbReference>
<keyword evidence="10" id="KW-0479">Metal-binding</keyword>